<dbReference type="SMART" id="SM00829">
    <property type="entry name" value="PKS_ER"/>
    <property type="match status" value="1"/>
</dbReference>
<reference evidence="11" key="1">
    <citation type="submission" date="2022-01" db="EMBL/GenBank/DDBJ databases">
        <title>Genome Sequence Resource for Two Populations of Ditylenchus destructor, the Migratory Endoparasitic Phytonematode.</title>
        <authorList>
            <person name="Zhang H."/>
            <person name="Lin R."/>
            <person name="Xie B."/>
        </authorList>
    </citation>
    <scope>NUCLEOTIDE SEQUENCE</scope>
    <source>
        <strain evidence="11">BazhouSP</strain>
    </source>
</reference>
<dbReference type="InterPro" id="IPR036291">
    <property type="entry name" value="NAD(P)-bd_dom_sf"/>
</dbReference>
<feature type="domain" description="Enoyl reductase (ER)" evidence="10">
    <location>
        <begin position="47"/>
        <end position="375"/>
    </location>
</feature>
<keyword evidence="3 9" id="KW-0479">Metal-binding</keyword>
<dbReference type="Gene3D" id="3.40.50.720">
    <property type="entry name" value="NAD(P)-binding Rossmann-like Domain"/>
    <property type="match status" value="1"/>
</dbReference>
<dbReference type="AlphaFoldDB" id="A0AAD4R4J0"/>
<proteinExistence type="inferred from homology"/>
<dbReference type="InterPro" id="IPR002328">
    <property type="entry name" value="ADH_Zn_CS"/>
</dbReference>
<keyword evidence="12" id="KW-1185">Reference proteome</keyword>
<organism evidence="11 12">
    <name type="scientific">Ditylenchus destructor</name>
    <dbReference type="NCBI Taxonomy" id="166010"/>
    <lineage>
        <taxon>Eukaryota</taxon>
        <taxon>Metazoa</taxon>
        <taxon>Ecdysozoa</taxon>
        <taxon>Nematoda</taxon>
        <taxon>Chromadorea</taxon>
        <taxon>Rhabditida</taxon>
        <taxon>Tylenchina</taxon>
        <taxon>Tylenchomorpha</taxon>
        <taxon>Sphaerularioidea</taxon>
        <taxon>Anguinidae</taxon>
        <taxon>Anguininae</taxon>
        <taxon>Ditylenchus</taxon>
    </lineage>
</organism>
<evidence type="ECO:0000313" key="12">
    <source>
        <dbReference type="Proteomes" id="UP001201812"/>
    </source>
</evidence>
<evidence type="ECO:0000256" key="9">
    <source>
        <dbReference type="RuleBase" id="RU361277"/>
    </source>
</evidence>
<evidence type="ECO:0000256" key="2">
    <source>
        <dbReference type="ARBA" id="ARBA00008072"/>
    </source>
</evidence>
<dbReference type="InterPro" id="IPR045306">
    <property type="entry name" value="SDH-like"/>
</dbReference>
<comment type="caution">
    <text evidence="11">The sequence shown here is derived from an EMBL/GenBank/DDBJ whole genome shotgun (WGS) entry which is preliminary data.</text>
</comment>
<evidence type="ECO:0000256" key="7">
    <source>
        <dbReference type="ARBA" id="ARBA00026132"/>
    </source>
</evidence>
<gene>
    <name evidence="11" type="ORF">DdX_11528</name>
</gene>
<dbReference type="EMBL" id="JAKKPZ010000032">
    <property type="protein sequence ID" value="KAI1709130.1"/>
    <property type="molecule type" value="Genomic_DNA"/>
</dbReference>
<dbReference type="GO" id="GO:0003939">
    <property type="term" value="F:L-iditol 2-dehydrogenase (NAD+) activity"/>
    <property type="evidence" value="ECO:0007669"/>
    <property type="project" value="TreeGrafter"/>
</dbReference>
<dbReference type="InterPro" id="IPR020843">
    <property type="entry name" value="ER"/>
</dbReference>
<evidence type="ECO:0000259" key="10">
    <source>
        <dbReference type="SMART" id="SM00829"/>
    </source>
</evidence>
<dbReference type="PROSITE" id="PS00059">
    <property type="entry name" value="ADH_ZINC"/>
    <property type="match status" value="1"/>
</dbReference>
<dbReference type="GO" id="GO:0008270">
    <property type="term" value="F:zinc ion binding"/>
    <property type="evidence" value="ECO:0007669"/>
    <property type="project" value="InterPro"/>
</dbReference>
<evidence type="ECO:0000256" key="5">
    <source>
        <dbReference type="ARBA" id="ARBA00023002"/>
    </source>
</evidence>
<comment type="cofactor">
    <cofactor evidence="1 9">
        <name>Zn(2+)</name>
        <dbReference type="ChEBI" id="CHEBI:29105"/>
    </cofactor>
</comment>
<dbReference type="PANTHER" id="PTHR43161">
    <property type="entry name" value="SORBITOL DEHYDROGENASE"/>
    <property type="match status" value="1"/>
</dbReference>
<keyword evidence="4 9" id="KW-0862">Zinc</keyword>
<dbReference type="InterPro" id="IPR011032">
    <property type="entry name" value="GroES-like_sf"/>
</dbReference>
<dbReference type="SUPFAM" id="SSF50129">
    <property type="entry name" value="GroES-like"/>
    <property type="match status" value="1"/>
</dbReference>
<keyword evidence="5" id="KW-0560">Oxidoreductase</keyword>
<name>A0AAD4R4J0_9BILA</name>
<dbReference type="GO" id="GO:0006062">
    <property type="term" value="P:sorbitol catabolic process"/>
    <property type="evidence" value="ECO:0007669"/>
    <property type="project" value="TreeGrafter"/>
</dbReference>
<dbReference type="CDD" id="cd05285">
    <property type="entry name" value="sorbitol_DH"/>
    <property type="match status" value="1"/>
</dbReference>
<dbReference type="Gene3D" id="3.90.180.10">
    <property type="entry name" value="Medium-chain alcohol dehydrogenases, catalytic domain"/>
    <property type="match status" value="1"/>
</dbReference>
<dbReference type="InterPro" id="IPR013154">
    <property type="entry name" value="ADH-like_N"/>
</dbReference>
<protein>
    <recommendedName>
        <fullName evidence="7">Sorbitol dehydrogenase</fullName>
    </recommendedName>
    <alternativeName>
        <fullName evidence="8">Polyol dehydrogenase</fullName>
    </alternativeName>
</protein>
<dbReference type="Pfam" id="PF00107">
    <property type="entry name" value="ADH_zinc_N"/>
    <property type="match status" value="1"/>
</dbReference>
<dbReference type="FunFam" id="3.40.50.720:FF:000068">
    <property type="entry name" value="Sorbitol dehydrogenase"/>
    <property type="match status" value="1"/>
</dbReference>
<evidence type="ECO:0000256" key="1">
    <source>
        <dbReference type="ARBA" id="ARBA00001947"/>
    </source>
</evidence>
<keyword evidence="6" id="KW-0520">NAD</keyword>
<dbReference type="PANTHER" id="PTHR43161:SF9">
    <property type="entry name" value="SORBITOL DEHYDROGENASE"/>
    <property type="match status" value="1"/>
</dbReference>
<evidence type="ECO:0000256" key="8">
    <source>
        <dbReference type="ARBA" id="ARBA00032485"/>
    </source>
</evidence>
<evidence type="ECO:0000256" key="6">
    <source>
        <dbReference type="ARBA" id="ARBA00023027"/>
    </source>
</evidence>
<evidence type="ECO:0000256" key="4">
    <source>
        <dbReference type="ARBA" id="ARBA00022833"/>
    </source>
</evidence>
<dbReference type="Pfam" id="PF08240">
    <property type="entry name" value="ADH_N"/>
    <property type="match status" value="1"/>
</dbReference>
<accession>A0AAD4R4J0</accession>
<dbReference type="Proteomes" id="UP001201812">
    <property type="component" value="Unassembled WGS sequence"/>
</dbReference>
<sequence length="377" mass="40798">MIERRIAVIFAFVRHLNVHSRDYTSIPSASGAMGHENDENMSAVLYGIKDFRMEPRPMPESGPDDLLVRVHSVGICGTDIHFYHHAAFGRIVVKEPMVIGHEGSGTVEKVGQNVKNFAVGDRVVMEPNIVCQKCDHCKTGNDNRCENVTMFGQFARYVTVPQSFCHKLPESVTMEEGALLEPLSCAFHGCRRAGLEQGQKILICGSGAIGALSLLGAKSFGVSKIVATDISEGRLDFIKTLGADCTVNVMGKSPKEAAEAIRLALGSEPDVVLECTGLGVSVETAIHSVKIGGTVCVVGMGGIRADLPLLEAICKEINIKTSLKYNHHEEFATVVKMVGEGKIDLKKVSTAHYKLPDIEQAFKKTMAAEVIKVMVHP</sequence>
<evidence type="ECO:0000256" key="3">
    <source>
        <dbReference type="ARBA" id="ARBA00022723"/>
    </source>
</evidence>
<dbReference type="InterPro" id="IPR013149">
    <property type="entry name" value="ADH-like_C"/>
</dbReference>
<dbReference type="SUPFAM" id="SSF51735">
    <property type="entry name" value="NAD(P)-binding Rossmann-fold domains"/>
    <property type="match status" value="1"/>
</dbReference>
<evidence type="ECO:0000313" key="11">
    <source>
        <dbReference type="EMBL" id="KAI1709130.1"/>
    </source>
</evidence>
<comment type="similarity">
    <text evidence="2 9">Belongs to the zinc-containing alcohol dehydrogenase family.</text>
</comment>